<dbReference type="InterPro" id="IPR001128">
    <property type="entry name" value="Cyt_P450"/>
</dbReference>
<dbReference type="PANTHER" id="PTHR24305">
    <property type="entry name" value="CYTOCHROME P450"/>
    <property type="match status" value="1"/>
</dbReference>
<accession>A0AA40KDD3</accession>
<dbReference type="GO" id="GO:0004497">
    <property type="term" value="F:monooxygenase activity"/>
    <property type="evidence" value="ECO:0007669"/>
    <property type="project" value="UniProtKB-KW"/>
</dbReference>
<evidence type="ECO:0000256" key="2">
    <source>
        <dbReference type="ARBA" id="ARBA00010617"/>
    </source>
</evidence>
<keyword evidence="4 6" id="KW-0479">Metal-binding</keyword>
<dbReference type="GO" id="GO:0016705">
    <property type="term" value="F:oxidoreductase activity, acting on paired donors, with incorporation or reduction of molecular oxygen"/>
    <property type="evidence" value="ECO:0007669"/>
    <property type="project" value="InterPro"/>
</dbReference>
<dbReference type="GO" id="GO:0020037">
    <property type="term" value="F:heme binding"/>
    <property type="evidence" value="ECO:0007669"/>
    <property type="project" value="InterPro"/>
</dbReference>
<dbReference type="Gene3D" id="1.10.630.10">
    <property type="entry name" value="Cytochrome P450"/>
    <property type="match status" value="1"/>
</dbReference>
<name>A0AA40KDD3_9PEZI</name>
<evidence type="ECO:0000256" key="6">
    <source>
        <dbReference type="PIRSR" id="PIRSR602401-1"/>
    </source>
</evidence>
<protein>
    <submittedName>
        <fullName evidence="8">Cytochrome P450 3A5</fullName>
    </submittedName>
</protein>
<keyword evidence="3 6" id="KW-0349">Heme</keyword>
<keyword evidence="7" id="KW-0503">Monooxygenase</keyword>
<dbReference type="InterPro" id="IPR036396">
    <property type="entry name" value="Cyt_P450_sf"/>
</dbReference>
<dbReference type="PANTHER" id="PTHR24305:SF166">
    <property type="entry name" value="CYTOCHROME P450 12A4, MITOCHONDRIAL-RELATED"/>
    <property type="match status" value="1"/>
</dbReference>
<dbReference type="PRINTS" id="PR00385">
    <property type="entry name" value="P450"/>
</dbReference>
<comment type="similarity">
    <text evidence="2 7">Belongs to the cytochrome P450 family.</text>
</comment>
<dbReference type="InterPro" id="IPR002401">
    <property type="entry name" value="Cyt_P450_E_grp-I"/>
</dbReference>
<evidence type="ECO:0000256" key="1">
    <source>
        <dbReference type="ARBA" id="ARBA00001971"/>
    </source>
</evidence>
<evidence type="ECO:0000256" key="4">
    <source>
        <dbReference type="ARBA" id="ARBA00022723"/>
    </source>
</evidence>
<keyword evidence="7" id="KW-0560">Oxidoreductase</keyword>
<sequence length="566" mass="63919">MDFQLVVLTSVMGTVAWASGIVRDGQPQVPKLDLALLSLDNLYRFLLLFTAQYVVAKLYRVVVYPHFLSPLRHLPGPKDNHPFFGQFIKILLDPSPIGLHKKWHSQWPHAPFIRYLGLFNEETLIINTPEAHKEVLQTHCYSFVKPSQLYRMVGDITGMGLLFSEGDIHKRQRRVLITLFTLPALKKILPVFQDSTERMARFLEDQLDQDGRVVIDTVDSFSKVALDIAGKALMGVELDSLANPRSDLDFRASFHRTLQPPPLSAIISFINTAVPVRRWIPLEANTGYIRATQNLRRMMRVVIDERVQQYRECKQRGDVFESPALRGVGRDVLTLMVEESAASKGDDGLGADEMVDQVLTLLAGGHESSATALTWCMYALATRPEMQERIRGELKGLGRGAGGRYDYWGGVETLPFLHNFLREVMRRWSPIVLSLREPVEDVTICGTFIPKGTVIVFNPSQVNLCRAIWGDDAEEFRPERWETLKGEAASPYALETFSNGPRICVGKSFAYMEIKCVLVDILTRFRVLPTPEVARYGLEDPPLKNPSMMVVPKGGLNVVLERLGEW</sequence>
<gene>
    <name evidence="8" type="ORF">B0T18DRAFT_52732</name>
</gene>
<dbReference type="AlphaFoldDB" id="A0AA40KDD3"/>
<dbReference type="GO" id="GO:0005506">
    <property type="term" value="F:iron ion binding"/>
    <property type="evidence" value="ECO:0007669"/>
    <property type="project" value="InterPro"/>
</dbReference>
<evidence type="ECO:0000313" key="8">
    <source>
        <dbReference type="EMBL" id="KAK0755069.1"/>
    </source>
</evidence>
<evidence type="ECO:0000256" key="3">
    <source>
        <dbReference type="ARBA" id="ARBA00022617"/>
    </source>
</evidence>
<dbReference type="Proteomes" id="UP001172155">
    <property type="component" value="Unassembled WGS sequence"/>
</dbReference>
<dbReference type="EMBL" id="JAUKUD010000001">
    <property type="protein sequence ID" value="KAK0755069.1"/>
    <property type="molecule type" value="Genomic_DNA"/>
</dbReference>
<comment type="cofactor">
    <cofactor evidence="1 6">
        <name>heme</name>
        <dbReference type="ChEBI" id="CHEBI:30413"/>
    </cofactor>
</comment>
<dbReference type="InterPro" id="IPR017972">
    <property type="entry name" value="Cyt_P450_CS"/>
</dbReference>
<dbReference type="SUPFAM" id="SSF48264">
    <property type="entry name" value="Cytochrome P450"/>
    <property type="match status" value="1"/>
</dbReference>
<dbReference type="InterPro" id="IPR050121">
    <property type="entry name" value="Cytochrome_P450_monoxygenase"/>
</dbReference>
<evidence type="ECO:0000256" key="7">
    <source>
        <dbReference type="RuleBase" id="RU000461"/>
    </source>
</evidence>
<reference evidence="8" key="1">
    <citation type="submission" date="2023-06" db="EMBL/GenBank/DDBJ databases">
        <title>Genome-scale phylogeny and comparative genomics of the fungal order Sordariales.</title>
        <authorList>
            <consortium name="Lawrence Berkeley National Laboratory"/>
            <person name="Hensen N."/>
            <person name="Bonometti L."/>
            <person name="Westerberg I."/>
            <person name="Brannstrom I.O."/>
            <person name="Guillou S."/>
            <person name="Cros-Aarteil S."/>
            <person name="Calhoun S."/>
            <person name="Haridas S."/>
            <person name="Kuo A."/>
            <person name="Mondo S."/>
            <person name="Pangilinan J."/>
            <person name="Riley R."/>
            <person name="LaButti K."/>
            <person name="Andreopoulos B."/>
            <person name="Lipzen A."/>
            <person name="Chen C."/>
            <person name="Yanf M."/>
            <person name="Daum C."/>
            <person name="Ng V."/>
            <person name="Clum A."/>
            <person name="Steindorff A."/>
            <person name="Ohm R."/>
            <person name="Martin F."/>
            <person name="Silar P."/>
            <person name="Natvig D."/>
            <person name="Lalanne C."/>
            <person name="Gautier V."/>
            <person name="Ament-velasquez S.L."/>
            <person name="Kruys A."/>
            <person name="Hutchinson M.I."/>
            <person name="Powell A.J."/>
            <person name="Barry K."/>
            <person name="Miller A.N."/>
            <person name="Grigoriev I.V."/>
            <person name="Debuchy R."/>
            <person name="Gladieux P."/>
            <person name="Thoren M.H."/>
            <person name="Johannesson H."/>
        </authorList>
    </citation>
    <scope>NUCLEOTIDE SEQUENCE</scope>
    <source>
        <strain evidence="8">SMH3187-1</strain>
    </source>
</reference>
<evidence type="ECO:0000313" key="9">
    <source>
        <dbReference type="Proteomes" id="UP001172155"/>
    </source>
</evidence>
<keyword evidence="5 6" id="KW-0408">Iron</keyword>
<comment type="caution">
    <text evidence="8">The sequence shown here is derived from an EMBL/GenBank/DDBJ whole genome shotgun (WGS) entry which is preliminary data.</text>
</comment>
<dbReference type="PROSITE" id="PS00086">
    <property type="entry name" value="CYTOCHROME_P450"/>
    <property type="match status" value="1"/>
</dbReference>
<evidence type="ECO:0000256" key="5">
    <source>
        <dbReference type="ARBA" id="ARBA00023004"/>
    </source>
</evidence>
<feature type="binding site" description="axial binding residue" evidence="6">
    <location>
        <position position="504"/>
    </location>
    <ligand>
        <name>heme</name>
        <dbReference type="ChEBI" id="CHEBI:30413"/>
    </ligand>
    <ligandPart>
        <name>Fe</name>
        <dbReference type="ChEBI" id="CHEBI:18248"/>
    </ligandPart>
</feature>
<keyword evidence="9" id="KW-1185">Reference proteome</keyword>
<organism evidence="8 9">
    <name type="scientific">Schizothecium vesticola</name>
    <dbReference type="NCBI Taxonomy" id="314040"/>
    <lineage>
        <taxon>Eukaryota</taxon>
        <taxon>Fungi</taxon>
        <taxon>Dikarya</taxon>
        <taxon>Ascomycota</taxon>
        <taxon>Pezizomycotina</taxon>
        <taxon>Sordariomycetes</taxon>
        <taxon>Sordariomycetidae</taxon>
        <taxon>Sordariales</taxon>
        <taxon>Schizotheciaceae</taxon>
        <taxon>Schizothecium</taxon>
    </lineage>
</organism>
<dbReference type="Pfam" id="PF00067">
    <property type="entry name" value="p450"/>
    <property type="match status" value="1"/>
</dbReference>
<dbReference type="PRINTS" id="PR00463">
    <property type="entry name" value="EP450I"/>
</dbReference>
<proteinExistence type="inferred from homology"/>